<dbReference type="InterPro" id="IPR053175">
    <property type="entry name" value="DHMBA_Reg_Transcription_Factor"/>
</dbReference>
<sequence length="612" mass="68312">MVNTGKPSQGCLTCRRRRVKCDEGKPDCNRCIKLKIDCEWKDEWSSMLRRQEKWAAKKVVQRVERVQKKRDLEERRTQSASPAPSQPRPFLVNAVSLPSQPQIGPEVFAINLFYSDYSFTAASCPFLYLVQPLYMREDSPSCLHSIVPAVALASAAKQQRRHDLMAAAHEHYGTALRKLVHCLADPEIAKQDATLITVFLLGLYEFISADCFPDKPAPYLTHGPGRLALLRLRGRDQFNSRDGRNIFIILYHEQLISSLLGNGEPLDESPFWLHDACDLSPIVSLQLLMHDITCFVTRCRTGLKQWKSKSVLFTSLLRTGLSLSKLASSMLDLFQSESTIENDTMKYYAQADARRVYAPTNVNRGRSTSPPQERFPNADMLEQDVKNRCLLIWWPRNVPVAKVSVSLKDSSNTASEVNAEVSFYLNVTRALASNLTRALHLHLLKALLDILPHVSSAEAMPTEYGGELNLYAAEWQASVQQNVIDICNDIPSALGEVDHTGRRLATPLSGSSFRAYLQLFPLLTALEASRDFPAGHKLTTERLKYIGDIVGIGMANQMANMANIPEASRGDSPRSDAESGRTPRASPTPQQAFSPLATSMDSHVYPANIAIR</sequence>
<dbReference type="Pfam" id="PF00172">
    <property type="entry name" value="Zn_clus"/>
    <property type="match status" value="1"/>
</dbReference>
<dbReference type="PROSITE" id="PS00463">
    <property type="entry name" value="ZN2_CY6_FUNGAL_1"/>
    <property type="match status" value="1"/>
</dbReference>
<feature type="region of interest" description="Disordered" evidence="2">
    <location>
        <begin position="565"/>
        <end position="597"/>
    </location>
</feature>
<dbReference type="AlphaFoldDB" id="A0A6A5YSA1"/>
<dbReference type="EMBL" id="ML977340">
    <property type="protein sequence ID" value="KAF2109956.1"/>
    <property type="molecule type" value="Genomic_DNA"/>
</dbReference>
<name>A0A6A5YSA1_9PLEO</name>
<evidence type="ECO:0000313" key="4">
    <source>
        <dbReference type="EMBL" id="KAF2109956.1"/>
    </source>
</evidence>
<dbReference type="GO" id="GO:0008270">
    <property type="term" value="F:zinc ion binding"/>
    <property type="evidence" value="ECO:0007669"/>
    <property type="project" value="InterPro"/>
</dbReference>
<feature type="domain" description="Zn(2)-C6 fungal-type" evidence="3">
    <location>
        <begin position="10"/>
        <end position="40"/>
    </location>
</feature>
<dbReference type="GO" id="GO:0000981">
    <property type="term" value="F:DNA-binding transcription factor activity, RNA polymerase II-specific"/>
    <property type="evidence" value="ECO:0007669"/>
    <property type="project" value="InterPro"/>
</dbReference>
<dbReference type="PROSITE" id="PS50048">
    <property type="entry name" value="ZN2_CY6_FUNGAL_2"/>
    <property type="match status" value="1"/>
</dbReference>
<keyword evidence="1" id="KW-0539">Nucleus</keyword>
<dbReference type="Pfam" id="PF11951">
    <property type="entry name" value="Fungal_trans_2"/>
    <property type="match status" value="1"/>
</dbReference>
<gene>
    <name evidence="4" type="ORF">BDV96DRAFT_229807</name>
</gene>
<dbReference type="SMART" id="SM00066">
    <property type="entry name" value="GAL4"/>
    <property type="match status" value="1"/>
</dbReference>
<dbReference type="Gene3D" id="4.10.240.10">
    <property type="entry name" value="Zn(2)-C6 fungal-type DNA-binding domain"/>
    <property type="match status" value="1"/>
</dbReference>
<dbReference type="SUPFAM" id="SSF57701">
    <property type="entry name" value="Zn2/Cys6 DNA-binding domain"/>
    <property type="match status" value="1"/>
</dbReference>
<keyword evidence="5" id="KW-1185">Reference proteome</keyword>
<dbReference type="OrthoDB" id="5429770at2759"/>
<evidence type="ECO:0000256" key="2">
    <source>
        <dbReference type="SAM" id="MobiDB-lite"/>
    </source>
</evidence>
<evidence type="ECO:0000259" key="3">
    <source>
        <dbReference type="PROSITE" id="PS50048"/>
    </source>
</evidence>
<proteinExistence type="predicted"/>
<evidence type="ECO:0000256" key="1">
    <source>
        <dbReference type="ARBA" id="ARBA00023242"/>
    </source>
</evidence>
<feature type="compositionally biased region" description="Basic and acidic residues" evidence="2">
    <location>
        <begin position="568"/>
        <end position="581"/>
    </location>
</feature>
<dbReference type="InterPro" id="IPR001138">
    <property type="entry name" value="Zn2Cys6_DnaBD"/>
</dbReference>
<feature type="compositionally biased region" description="Polar residues" evidence="2">
    <location>
        <begin position="585"/>
        <end position="597"/>
    </location>
</feature>
<dbReference type="InterPro" id="IPR036864">
    <property type="entry name" value="Zn2-C6_fun-type_DNA-bd_sf"/>
</dbReference>
<dbReference type="CDD" id="cd00067">
    <property type="entry name" value="GAL4"/>
    <property type="match status" value="1"/>
</dbReference>
<reference evidence="4" key="1">
    <citation type="journal article" date="2020" name="Stud. Mycol.">
        <title>101 Dothideomycetes genomes: a test case for predicting lifestyles and emergence of pathogens.</title>
        <authorList>
            <person name="Haridas S."/>
            <person name="Albert R."/>
            <person name="Binder M."/>
            <person name="Bloem J."/>
            <person name="Labutti K."/>
            <person name="Salamov A."/>
            <person name="Andreopoulos B."/>
            <person name="Baker S."/>
            <person name="Barry K."/>
            <person name="Bills G."/>
            <person name="Bluhm B."/>
            <person name="Cannon C."/>
            <person name="Castanera R."/>
            <person name="Culley D."/>
            <person name="Daum C."/>
            <person name="Ezra D."/>
            <person name="Gonzalez J."/>
            <person name="Henrissat B."/>
            <person name="Kuo A."/>
            <person name="Liang C."/>
            <person name="Lipzen A."/>
            <person name="Lutzoni F."/>
            <person name="Magnuson J."/>
            <person name="Mondo S."/>
            <person name="Nolan M."/>
            <person name="Ohm R."/>
            <person name="Pangilinan J."/>
            <person name="Park H.-J."/>
            <person name="Ramirez L."/>
            <person name="Alfaro M."/>
            <person name="Sun H."/>
            <person name="Tritt A."/>
            <person name="Yoshinaga Y."/>
            <person name="Zwiers L.-H."/>
            <person name="Turgeon B."/>
            <person name="Goodwin S."/>
            <person name="Spatafora J."/>
            <person name="Crous P."/>
            <person name="Grigoriev I."/>
        </authorList>
    </citation>
    <scope>NUCLEOTIDE SEQUENCE</scope>
    <source>
        <strain evidence="4">CBS 627.86</strain>
    </source>
</reference>
<evidence type="ECO:0000313" key="5">
    <source>
        <dbReference type="Proteomes" id="UP000799770"/>
    </source>
</evidence>
<dbReference type="Proteomes" id="UP000799770">
    <property type="component" value="Unassembled WGS sequence"/>
</dbReference>
<organism evidence="4 5">
    <name type="scientific">Lophiotrema nucula</name>
    <dbReference type="NCBI Taxonomy" id="690887"/>
    <lineage>
        <taxon>Eukaryota</taxon>
        <taxon>Fungi</taxon>
        <taxon>Dikarya</taxon>
        <taxon>Ascomycota</taxon>
        <taxon>Pezizomycotina</taxon>
        <taxon>Dothideomycetes</taxon>
        <taxon>Pleosporomycetidae</taxon>
        <taxon>Pleosporales</taxon>
        <taxon>Lophiotremataceae</taxon>
        <taxon>Lophiotrema</taxon>
    </lineage>
</organism>
<dbReference type="InterPro" id="IPR021858">
    <property type="entry name" value="Fun_TF"/>
</dbReference>
<accession>A0A6A5YSA1</accession>
<protein>
    <recommendedName>
        <fullName evidence="3">Zn(2)-C6 fungal-type domain-containing protein</fullName>
    </recommendedName>
</protein>
<dbReference type="PANTHER" id="PTHR38791">
    <property type="entry name" value="ZN(II)2CYS6 TRANSCRIPTION FACTOR (EUROFUNG)-RELATED-RELATED"/>
    <property type="match status" value="1"/>
</dbReference>